<protein>
    <submittedName>
        <fullName evidence="5">DUF1212-domain-containing protein</fullName>
    </submittedName>
</protein>
<dbReference type="STRING" id="27342.A0A0H2SDN7"/>
<dbReference type="InterPro" id="IPR010619">
    <property type="entry name" value="ThrE-like_N"/>
</dbReference>
<comment type="similarity">
    <text evidence="1">Belongs to the ThrE exporter (TC 2.A.79) family.</text>
</comment>
<feature type="transmembrane region" description="Helical" evidence="3">
    <location>
        <begin position="675"/>
        <end position="698"/>
    </location>
</feature>
<feature type="transmembrane region" description="Helical" evidence="3">
    <location>
        <begin position="643"/>
        <end position="663"/>
    </location>
</feature>
<dbReference type="FunCoup" id="A0A0H2SDN7">
    <property type="interactions" value="4"/>
</dbReference>
<dbReference type="EMBL" id="KQ085934">
    <property type="protein sequence ID" value="KLO15121.1"/>
    <property type="molecule type" value="Genomic_DNA"/>
</dbReference>
<reference evidence="5 6" key="1">
    <citation type="submission" date="2015-04" db="EMBL/GenBank/DDBJ databases">
        <title>Complete genome sequence of Schizopora paradoxa KUC8140, a cosmopolitan wood degrader in East Asia.</title>
        <authorList>
            <consortium name="DOE Joint Genome Institute"/>
            <person name="Min B."/>
            <person name="Park H."/>
            <person name="Jang Y."/>
            <person name="Kim J.-J."/>
            <person name="Kim K.H."/>
            <person name="Pangilinan J."/>
            <person name="Lipzen A."/>
            <person name="Riley R."/>
            <person name="Grigoriev I.V."/>
            <person name="Spatafora J.W."/>
            <person name="Choi I.-G."/>
        </authorList>
    </citation>
    <scope>NUCLEOTIDE SEQUENCE [LARGE SCALE GENOMIC DNA]</scope>
    <source>
        <strain evidence="5 6">KUC8140</strain>
    </source>
</reference>
<feature type="region of interest" description="Disordered" evidence="2">
    <location>
        <begin position="410"/>
        <end position="435"/>
    </location>
</feature>
<feature type="transmembrane region" description="Helical" evidence="3">
    <location>
        <begin position="827"/>
        <end position="844"/>
    </location>
</feature>
<keyword evidence="3" id="KW-0812">Transmembrane</keyword>
<dbReference type="InParanoid" id="A0A0H2SDN7"/>
<feature type="region of interest" description="Disordered" evidence="2">
    <location>
        <begin position="1"/>
        <end position="233"/>
    </location>
</feature>
<accession>A0A0H2SDN7</accession>
<dbReference type="GO" id="GO:0022857">
    <property type="term" value="F:transmembrane transporter activity"/>
    <property type="evidence" value="ECO:0007669"/>
    <property type="project" value="InterPro"/>
</dbReference>
<sequence>MQNDNPVKRPRRKSLPPGFDSPNDRFTDLPSRRESRIEGVNAVRRQRSVSDPNRGTTLESATGSQGRSRGIGLQLDAIPEDDHHDVQGRNPETRTSNDGAIAEDDHRDVQGPNAETRKSNDDAIPEDDHRDVQGSNPETRSVNDDAIPEDDRREVQGHNPETRRTWRDSQTIRARDSALDSLNGLKLSGYGEKVPESPVASYGSPVVRQRNPFSDDYMFSPEPGRNFGSPRSRPITRTTPAPHAIAPDQFYLPMQQYEEERPTSRMPKDAPEGTVSKLRSIFASMTKEPELPSPPVSRAPSRACSPSRRKGDDDEEKSHDIDMIEDASKPRGRPQSEDMFLRAVDMSRADAKYGEDPNSRLHELDVNGQLYSMTENDRGRRVEIPLPKFPERLHHMPFDPHVHRDGDGGLRVGPQNPPPKLGETRKLSYHERRKKPKHRIIYNRDTVDAQHRFILLLAKALLVFGSPSHRIEPQLESVANLFEVPAQFVHTPGCVQVSFGLPEQHASETLLIKAVSGLDLGRIHATHATYRAVCRDEIPASEGTNRLEELLQRKPIYSEKLIAVLTFVQGFLLCGSSFGGSLNDMWVSGVLSVLVYFAQKYAARSDLSSSGADIFIATFASLIARMLSVLVPNKLFCFQSISSTSVAGLLPGSIMLAGVLDIATHNIYLGAPKLVTGLMTSLYIGFGLTLGSDVWLHFDSRGRRLTASAASRFVTLNGTFFSMNASIPALSPEKLTGVYAFTEGPTAHDFVDLNGCYRAPHWSWVLKPLPWYTLFAMLPALNLVLSMKRAQPLWTVQMPVMIAISCVSYAATHLCSVKLGLSGHPDYTALLGSFIVSMLGNMYSRRMGGTAFTIMLTGIWLLIPTGLAQTGGLSSSYGAPGQDEYTMTLDLARKMISVIIGVMSGVYLSARVVYTFGKKKNTAFVTF</sequence>
<evidence type="ECO:0000256" key="2">
    <source>
        <dbReference type="SAM" id="MobiDB-lite"/>
    </source>
</evidence>
<feature type="domain" description="Threonine/serine exporter-like N-terminal" evidence="4">
    <location>
        <begin position="452"/>
        <end position="693"/>
    </location>
</feature>
<dbReference type="AlphaFoldDB" id="A0A0H2SDN7"/>
<feature type="compositionally biased region" description="Polar residues" evidence="2">
    <location>
        <begin position="49"/>
        <end position="67"/>
    </location>
</feature>
<feature type="region of interest" description="Disordered" evidence="2">
    <location>
        <begin position="286"/>
        <end position="338"/>
    </location>
</feature>
<feature type="transmembrane region" description="Helical" evidence="3">
    <location>
        <begin position="585"/>
        <end position="602"/>
    </location>
</feature>
<dbReference type="PANTHER" id="PTHR31082:SF4">
    <property type="entry name" value="PHEROMONE-REGULATED MEMBRANE PROTEIN 10"/>
    <property type="match status" value="1"/>
</dbReference>
<name>A0A0H2SDN7_9AGAM</name>
<evidence type="ECO:0000256" key="3">
    <source>
        <dbReference type="SAM" id="Phobius"/>
    </source>
</evidence>
<feature type="transmembrane region" description="Helical" evidence="3">
    <location>
        <begin position="851"/>
        <end position="871"/>
    </location>
</feature>
<feature type="compositionally biased region" description="Basic and acidic residues" evidence="2">
    <location>
        <begin position="103"/>
        <end position="132"/>
    </location>
</feature>
<dbReference type="OrthoDB" id="413008at2759"/>
<feature type="transmembrane region" description="Helical" evidence="3">
    <location>
        <begin position="614"/>
        <end position="631"/>
    </location>
</feature>
<feature type="compositionally biased region" description="Basic and acidic residues" evidence="2">
    <location>
        <begin position="149"/>
        <end position="167"/>
    </location>
</feature>
<dbReference type="Proteomes" id="UP000053477">
    <property type="component" value="Unassembled WGS sequence"/>
</dbReference>
<evidence type="ECO:0000313" key="5">
    <source>
        <dbReference type="EMBL" id="KLO15121.1"/>
    </source>
</evidence>
<dbReference type="InterPro" id="IPR051361">
    <property type="entry name" value="ThrE/Ser_Exporter"/>
</dbReference>
<keyword evidence="6" id="KW-1185">Reference proteome</keyword>
<feature type="transmembrane region" description="Helical" evidence="3">
    <location>
        <begin position="799"/>
        <end position="821"/>
    </location>
</feature>
<feature type="compositionally biased region" description="Basic and acidic residues" evidence="2">
    <location>
        <begin position="309"/>
        <end position="338"/>
    </location>
</feature>
<gene>
    <name evidence="5" type="ORF">SCHPADRAFT_888748</name>
</gene>
<evidence type="ECO:0000256" key="1">
    <source>
        <dbReference type="ARBA" id="ARBA00034125"/>
    </source>
</evidence>
<organism evidence="5 6">
    <name type="scientific">Schizopora paradoxa</name>
    <dbReference type="NCBI Taxonomy" id="27342"/>
    <lineage>
        <taxon>Eukaryota</taxon>
        <taxon>Fungi</taxon>
        <taxon>Dikarya</taxon>
        <taxon>Basidiomycota</taxon>
        <taxon>Agaricomycotina</taxon>
        <taxon>Agaricomycetes</taxon>
        <taxon>Hymenochaetales</taxon>
        <taxon>Schizoporaceae</taxon>
        <taxon>Schizopora</taxon>
    </lineage>
</organism>
<keyword evidence="3" id="KW-0472">Membrane</keyword>
<dbReference type="Pfam" id="PF06738">
    <property type="entry name" value="ThrE"/>
    <property type="match status" value="1"/>
</dbReference>
<evidence type="ECO:0000313" key="6">
    <source>
        <dbReference type="Proteomes" id="UP000053477"/>
    </source>
</evidence>
<feature type="compositionally biased region" description="Basic and acidic residues" evidence="2">
    <location>
        <begin position="22"/>
        <end position="37"/>
    </location>
</feature>
<evidence type="ECO:0000259" key="4">
    <source>
        <dbReference type="Pfam" id="PF06738"/>
    </source>
</evidence>
<proteinExistence type="inferred from homology"/>
<feature type="transmembrane region" description="Helical" evidence="3">
    <location>
        <begin position="891"/>
        <end position="910"/>
    </location>
</feature>
<dbReference type="PANTHER" id="PTHR31082">
    <property type="entry name" value="PHEROMONE-REGULATED MEMBRANE PROTEIN 10"/>
    <property type="match status" value="1"/>
</dbReference>
<feature type="transmembrane region" description="Helical" evidence="3">
    <location>
        <begin position="769"/>
        <end position="787"/>
    </location>
</feature>
<keyword evidence="3" id="KW-1133">Transmembrane helix</keyword>